<dbReference type="PATRIC" id="fig|1249627.3.peg.2400"/>
<evidence type="ECO:0000256" key="1">
    <source>
        <dbReference type="ARBA" id="ARBA00008775"/>
    </source>
</evidence>
<evidence type="ECO:0000313" key="5">
    <source>
        <dbReference type="Proteomes" id="UP000019460"/>
    </source>
</evidence>
<evidence type="ECO:0000256" key="2">
    <source>
        <dbReference type="ARBA" id="ARBA00022686"/>
    </source>
</evidence>
<keyword evidence="5" id="KW-1185">Reference proteome</keyword>
<evidence type="ECO:0000259" key="3">
    <source>
        <dbReference type="Pfam" id="PF02342"/>
    </source>
</evidence>
<comment type="caution">
    <text evidence="4">The sequence shown here is derived from an EMBL/GenBank/DDBJ whole genome shotgun (WGS) entry which is preliminary data.</text>
</comment>
<organism evidence="4 5">
    <name type="scientific">Imhoffiella purpurea</name>
    <dbReference type="NCBI Taxonomy" id="1249627"/>
    <lineage>
        <taxon>Bacteria</taxon>
        <taxon>Pseudomonadati</taxon>
        <taxon>Pseudomonadota</taxon>
        <taxon>Gammaproteobacteria</taxon>
        <taxon>Chromatiales</taxon>
        <taxon>Chromatiaceae</taxon>
        <taxon>Imhoffiella</taxon>
    </lineage>
</organism>
<dbReference type="Proteomes" id="UP000019460">
    <property type="component" value="Unassembled WGS sequence"/>
</dbReference>
<dbReference type="CDD" id="cd06974">
    <property type="entry name" value="TerD_like"/>
    <property type="match status" value="1"/>
</dbReference>
<dbReference type="eggNOG" id="COG2310">
    <property type="taxonomic scope" value="Bacteria"/>
</dbReference>
<dbReference type="Pfam" id="PF02342">
    <property type="entry name" value="TerD"/>
    <property type="match status" value="1"/>
</dbReference>
<dbReference type="PANTHER" id="PTHR32097">
    <property type="entry name" value="CAMP-BINDING PROTEIN 1-RELATED"/>
    <property type="match status" value="1"/>
</dbReference>
<protein>
    <submittedName>
        <fullName evidence="4">Tellurium resistance protein TerD</fullName>
    </submittedName>
</protein>
<dbReference type="InterPro" id="IPR003325">
    <property type="entry name" value="TerD"/>
</dbReference>
<dbReference type="STRING" id="1249627.D779_2082"/>
<sequence>MTDVLVRGANVQIDRERILVGVGWDRGAPYEIDVSAFLVGANERVRCDQDFVFYNQPSAQAGCLTLNTEPGDRENRAEFAADLTRVPEDVAKIVFAITLDAGQGDHPSFGMVGRIGIRMSDPAGGCFARYDFREASDELALILGELYRYHGGWKFRAVGQGYSGGLEALAVELGVEIGAADGGAGAAQEESATLTRKQQAILERAAKLQQALKALMPQVQKAVDGQYNESNTRMVIDKILMDAFEYAMDEVQAEQVVQGRKADYVLSIDTRDVMVGEAKKAGLSLRDKHIFQATSYGAYSGIRWAFLTNLTTWQVYHISAHDKVEANLVFSVDLRPDISLDDCAKLVLISRFGMTRGGLIERQWNEVKALTRENVIRSILTEDVIGQLRKVINRDSGCGFDNDQIQQVVEDLLAGL</sequence>
<evidence type="ECO:0000313" key="4">
    <source>
        <dbReference type="EMBL" id="EXJ14876.1"/>
    </source>
</evidence>
<dbReference type="InterPro" id="IPR051324">
    <property type="entry name" value="Stress/Tellurium_Resist"/>
</dbReference>
<accession>W9VD25</accession>
<dbReference type="EMBL" id="AONC01000035">
    <property type="protein sequence ID" value="EXJ14876.1"/>
    <property type="molecule type" value="Genomic_DNA"/>
</dbReference>
<keyword evidence="2" id="KW-0778">Tellurium resistance</keyword>
<dbReference type="OrthoDB" id="570928at2"/>
<gene>
    <name evidence="4" type="ORF">D779_2082</name>
</gene>
<dbReference type="RefSeq" id="WP_043754085.1">
    <property type="nucleotide sequence ID" value="NZ_AONC01000035.1"/>
</dbReference>
<dbReference type="Gene3D" id="2.60.60.30">
    <property type="entry name" value="sav2460 like domains"/>
    <property type="match status" value="1"/>
</dbReference>
<proteinExistence type="inferred from homology"/>
<comment type="similarity">
    <text evidence="1">Belongs to the CAPAB/TerDEXZ family.</text>
</comment>
<reference evidence="4 5" key="1">
    <citation type="submission" date="2012-11" db="EMBL/GenBank/DDBJ databases">
        <title>Genome assembly of Thiorhodococcus sp. AK35.</title>
        <authorList>
            <person name="Nupur N."/>
            <person name="Khatri I."/>
            <person name="Subramanian S."/>
            <person name="Pinnaka A."/>
        </authorList>
    </citation>
    <scope>NUCLEOTIDE SEQUENCE [LARGE SCALE GENOMIC DNA]</scope>
    <source>
        <strain evidence="4 5">AK35</strain>
    </source>
</reference>
<feature type="domain" description="TerD" evidence="3">
    <location>
        <begin position="1"/>
        <end position="170"/>
    </location>
</feature>
<dbReference type="PANTHER" id="PTHR32097:SF4">
    <property type="entry name" value="GENERAL STRESS PROTEIN 16U"/>
    <property type="match status" value="1"/>
</dbReference>
<dbReference type="eggNOG" id="COG2810">
    <property type="taxonomic scope" value="Bacteria"/>
</dbReference>
<dbReference type="AlphaFoldDB" id="W9VD25"/>
<name>W9VD25_9GAMM</name>
<dbReference type="GO" id="GO:0046690">
    <property type="term" value="P:response to tellurium ion"/>
    <property type="evidence" value="ECO:0007669"/>
    <property type="project" value="UniProtKB-KW"/>
</dbReference>